<feature type="region of interest" description="Disordered" evidence="1">
    <location>
        <begin position="49"/>
        <end position="68"/>
    </location>
</feature>
<evidence type="ECO:0000256" key="1">
    <source>
        <dbReference type="SAM" id="MobiDB-lite"/>
    </source>
</evidence>
<keyword evidence="2" id="KW-0812">Transmembrane</keyword>
<keyword evidence="5" id="KW-1185">Reference proteome</keyword>
<dbReference type="STRING" id="158787.BSCA_1316"/>
<reference evidence="4 5" key="1">
    <citation type="submission" date="2014-03" db="EMBL/GenBank/DDBJ databases">
        <title>Genomics of Bifidobacteria.</title>
        <authorList>
            <person name="Ventura M."/>
            <person name="Milani C."/>
            <person name="Lugli G.A."/>
        </authorList>
    </citation>
    <scope>NUCLEOTIDE SEQUENCE [LARGE SCALE GENOMIC DNA]</scope>
    <source>
        <strain evidence="4 5">LMG 21589</strain>
    </source>
</reference>
<dbReference type="EMBL" id="JGZO01000003">
    <property type="protein sequence ID" value="KFI95353.1"/>
    <property type="molecule type" value="Genomic_DNA"/>
</dbReference>
<evidence type="ECO:0000313" key="4">
    <source>
        <dbReference type="EMBL" id="KFI95353.1"/>
    </source>
</evidence>
<evidence type="ECO:0000313" key="5">
    <source>
        <dbReference type="Proteomes" id="UP000029033"/>
    </source>
</evidence>
<feature type="domain" description="TPM" evidence="3">
    <location>
        <begin position="74"/>
        <end position="194"/>
    </location>
</feature>
<feature type="transmembrane region" description="Helical" evidence="2">
    <location>
        <begin position="21"/>
        <end position="42"/>
    </location>
</feature>
<dbReference type="eggNOG" id="ENOG5031Y3Y">
    <property type="taxonomic scope" value="Bacteria"/>
</dbReference>
<feature type="compositionally biased region" description="Basic residues" evidence="1">
    <location>
        <begin position="234"/>
        <end position="249"/>
    </location>
</feature>
<organism evidence="4 5">
    <name type="scientific">Bifidobacterium scardovii</name>
    <dbReference type="NCBI Taxonomy" id="158787"/>
    <lineage>
        <taxon>Bacteria</taxon>
        <taxon>Bacillati</taxon>
        <taxon>Actinomycetota</taxon>
        <taxon>Actinomycetes</taxon>
        <taxon>Bifidobacteriales</taxon>
        <taxon>Bifidobacteriaceae</taxon>
        <taxon>Bifidobacterium</taxon>
    </lineage>
</organism>
<dbReference type="Gene3D" id="3.10.310.50">
    <property type="match status" value="1"/>
</dbReference>
<evidence type="ECO:0000256" key="2">
    <source>
        <dbReference type="SAM" id="Phobius"/>
    </source>
</evidence>
<keyword evidence="2" id="KW-0472">Membrane</keyword>
<dbReference type="Pfam" id="PF04536">
    <property type="entry name" value="TPM_phosphatase"/>
    <property type="match status" value="1"/>
</dbReference>
<sequence>MTDRENGYGKSASVVEGLRHGVLPVLAVCAMVLAVAFGGAYAPMALADDGSGTGSSGDSSVTDQGTSTFTDDITDTNNLLGADLSAVTDAIKKTKQDTGVTVKLMYIPSFGTTDKPAKWASDVLEALKPEHNTVMMAVASEDGNLVVAVSSNSDEWLKKQQTVDDLSKVATDPLLKDTPDWAGAATAMMDEIAKVKQTSTSSSTVTVGIVVMVAVLAVLVVIIVVTAIIRSHRKKKARKGKARRRHKAPSAKGRASAPADTSADSAAAPAAAPIADESAADAVPDAQVPWSVTPADETPERPETAVPAPESDQPDDSGVIVP</sequence>
<dbReference type="Proteomes" id="UP000029033">
    <property type="component" value="Unassembled WGS sequence"/>
</dbReference>
<feature type="compositionally biased region" description="Low complexity" evidence="1">
    <location>
        <begin position="56"/>
        <end position="68"/>
    </location>
</feature>
<evidence type="ECO:0000259" key="3">
    <source>
        <dbReference type="Pfam" id="PF04536"/>
    </source>
</evidence>
<keyword evidence="2" id="KW-1133">Transmembrane helix</keyword>
<dbReference type="InterPro" id="IPR007621">
    <property type="entry name" value="TPM_dom"/>
</dbReference>
<protein>
    <submittedName>
        <fullName evidence="4">Membrane protein</fullName>
    </submittedName>
</protein>
<dbReference type="AlphaFoldDB" id="A0A087DIK3"/>
<gene>
    <name evidence="4" type="ORF">BSCA_1316</name>
</gene>
<name>A0A087DIK3_9BIFI</name>
<feature type="compositionally biased region" description="Low complexity" evidence="1">
    <location>
        <begin position="255"/>
        <end position="282"/>
    </location>
</feature>
<accession>A0A087DIK3</accession>
<comment type="caution">
    <text evidence="4">The sequence shown here is derived from an EMBL/GenBank/DDBJ whole genome shotgun (WGS) entry which is preliminary data.</text>
</comment>
<feature type="region of interest" description="Disordered" evidence="1">
    <location>
        <begin position="234"/>
        <end position="322"/>
    </location>
</feature>
<feature type="transmembrane region" description="Helical" evidence="2">
    <location>
        <begin position="205"/>
        <end position="229"/>
    </location>
</feature>
<proteinExistence type="predicted"/>